<reference evidence="2" key="1">
    <citation type="submission" date="2019-08" db="EMBL/GenBank/DDBJ databases">
        <authorList>
            <person name="Kucharzyk K."/>
            <person name="Murdoch R.W."/>
            <person name="Higgins S."/>
            <person name="Loffler F."/>
        </authorList>
    </citation>
    <scope>NUCLEOTIDE SEQUENCE</scope>
</reference>
<accession>A0A644YJ92</accession>
<evidence type="ECO:0000256" key="1">
    <source>
        <dbReference type="SAM" id="MobiDB-lite"/>
    </source>
</evidence>
<protein>
    <submittedName>
        <fullName evidence="2">Uncharacterized protein</fullName>
    </submittedName>
</protein>
<dbReference type="AlphaFoldDB" id="A0A644YJ92"/>
<organism evidence="2">
    <name type="scientific">bioreactor metagenome</name>
    <dbReference type="NCBI Taxonomy" id="1076179"/>
    <lineage>
        <taxon>unclassified sequences</taxon>
        <taxon>metagenomes</taxon>
        <taxon>ecological metagenomes</taxon>
    </lineage>
</organism>
<feature type="compositionally biased region" description="Basic residues" evidence="1">
    <location>
        <begin position="260"/>
        <end position="269"/>
    </location>
</feature>
<feature type="region of interest" description="Disordered" evidence="1">
    <location>
        <begin position="260"/>
        <end position="293"/>
    </location>
</feature>
<proteinExistence type="predicted"/>
<evidence type="ECO:0000313" key="2">
    <source>
        <dbReference type="EMBL" id="MPM28078.1"/>
    </source>
</evidence>
<name>A0A644YJ92_9ZZZZ</name>
<feature type="region of interest" description="Disordered" evidence="1">
    <location>
        <begin position="371"/>
        <end position="395"/>
    </location>
</feature>
<comment type="caution">
    <text evidence="2">The sequence shown here is derived from an EMBL/GenBank/DDBJ whole genome shotgun (WGS) entry which is preliminary data.</text>
</comment>
<feature type="compositionally biased region" description="Polar residues" evidence="1">
    <location>
        <begin position="375"/>
        <end position="395"/>
    </location>
</feature>
<dbReference type="EMBL" id="VSSQ01005157">
    <property type="protein sequence ID" value="MPM28078.1"/>
    <property type="molecule type" value="Genomic_DNA"/>
</dbReference>
<gene>
    <name evidence="2" type="ORF">SDC9_74595</name>
</gene>
<feature type="compositionally biased region" description="Low complexity" evidence="1">
    <location>
        <begin position="277"/>
        <end position="288"/>
    </location>
</feature>
<sequence length="395" mass="41884">MPAVDAGFLHRGLRRAVRVKELGVRAVLDDRLQGRPERIAQRGVLLGHGDAEWRGGHLVTDGLVLAGRLLGAVDGDRVVLQTGDGAVLLDLQHRLRLVVEGQHVDLALARLLAGGVEVVGDVVVLHRAALQGDGLPAEVVDGLQAVRVAGLDDHHRAGQIVVDEVHLLLAFGGVAHRRDGGVEPLRVDLGDQPVEGGVVVDHRDAELGAEQRPEVLVEADDRLAVGVEVLHRGVRSVRPDLDRALVLHRLGQLRVQRGRRVHPTARRGTARGGRAGGAATTAGGQATGENDRRQRGEYTGQLLHRSGPFLTGPTGPGTGRTLPLPHHRCVTGMTADTLCAGARSGPSEHRGQIRALWTDQSTLDRKACVRASRGLPSTSAGTPSSTMTPPSMNAR</sequence>